<accession>A0AAW0A419</accession>
<evidence type="ECO:0008006" key="4">
    <source>
        <dbReference type="Google" id="ProtNLM"/>
    </source>
</evidence>
<sequence length="441" mass="49900">MSESQTLSVARLQAHIDTLSSAIEAQKQILRGLEEQQSQARRRLNSVLDPIARLPLELQSEIFMHCTSATPTASSLSEPPVLFLHICHLWRDVALSTPRLWTGLRIHLNSSAPLDDEPLRILDTWVQRAHKLPFSLWLQGYSTLNHGDLGTITSRFQQRLRELTVELCAPLSDECTFDWLVHERLISLEALTLTSDSKLSYTPKQWARLLEATPALTSLSLENLTLHWRTTLLGTSFRHTSLRELYLGNIQKYILYSDFYDSSAAFLSCITLPALTTLRLTDFCISQEDFISFLQRSSPPLTSLTMVAPEPDSLPQGILPYFVPIESLENLEYVVGFLHSRASLVDLLFALSIAPILPNLRTLTVLMVPGTRPDYTELMAVLKFRRRSRRPLVSFQLVFADSFRSSEFEEDGPDEEAVLGLRELAEEGIDIHVGFRGKNLI</sequence>
<keyword evidence="1" id="KW-0175">Coiled coil</keyword>
<keyword evidence="3" id="KW-1185">Reference proteome</keyword>
<organism evidence="2 3">
    <name type="scientific">Favolaschia claudopus</name>
    <dbReference type="NCBI Taxonomy" id="2862362"/>
    <lineage>
        <taxon>Eukaryota</taxon>
        <taxon>Fungi</taxon>
        <taxon>Dikarya</taxon>
        <taxon>Basidiomycota</taxon>
        <taxon>Agaricomycotina</taxon>
        <taxon>Agaricomycetes</taxon>
        <taxon>Agaricomycetidae</taxon>
        <taxon>Agaricales</taxon>
        <taxon>Marasmiineae</taxon>
        <taxon>Mycenaceae</taxon>
        <taxon>Favolaschia</taxon>
    </lineage>
</organism>
<protein>
    <recommendedName>
        <fullName evidence="4">F-box domain-containing protein</fullName>
    </recommendedName>
</protein>
<evidence type="ECO:0000313" key="3">
    <source>
        <dbReference type="Proteomes" id="UP001362999"/>
    </source>
</evidence>
<dbReference type="EMBL" id="JAWWNJ010000089">
    <property type="protein sequence ID" value="KAK7000462.1"/>
    <property type="molecule type" value="Genomic_DNA"/>
</dbReference>
<comment type="caution">
    <text evidence="2">The sequence shown here is derived from an EMBL/GenBank/DDBJ whole genome shotgun (WGS) entry which is preliminary data.</text>
</comment>
<dbReference type="Proteomes" id="UP001362999">
    <property type="component" value="Unassembled WGS sequence"/>
</dbReference>
<dbReference type="SUPFAM" id="SSF52047">
    <property type="entry name" value="RNI-like"/>
    <property type="match status" value="1"/>
</dbReference>
<dbReference type="InterPro" id="IPR032675">
    <property type="entry name" value="LRR_dom_sf"/>
</dbReference>
<evidence type="ECO:0000313" key="2">
    <source>
        <dbReference type="EMBL" id="KAK7000462.1"/>
    </source>
</evidence>
<gene>
    <name evidence="2" type="ORF">R3P38DRAFT_3058477</name>
</gene>
<dbReference type="AlphaFoldDB" id="A0AAW0A419"/>
<evidence type="ECO:0000256" key="1">
    <source>
        <dbReference type="SAM" id="Coils"/>
    </source>
</evidence>
<dbReference type="Gene3D" id="3.80.10.10">
    <property type="entry name" value="Ribonuclease Inhibitor"/>
    <property type="match status" value="1"/>
</dbReference>
<feature type="coiled-coil region" evidence="1">
    <location>
        <begin position="16"/>
        <end position="43"/>
    </location>
</feature>
<reference evidence="2 3" key="1">
    <citation type="journal article" date="2024" name="J Genomics">
        <title>Draft genome sequencing and assembly of Favolaschia claudopus CIRM-BRFM 2984 isolated from oak limbs.</title>
        <authorList>
            <person name="Navarro D."/>
            <person name="Drula E."/>
            <person name="Chaduli D."/>
            <person name="Cazenave R."/>
            <person name="Ahrendt S."/>
            <person name="Wang J."/>
            <person name="Lipzen A."/>
            <person name="Daum C."/>
            <person name="Barry K."/>
            <person name="Grigoriev I.V."/>
            <person name="Favel A."/>
            <person name="Rosso M.N."/>
            <person name="Martin F."/>
        </authorList>
    </citation>
    <scope>NUCLEOTIDE SEQUENCE [LARGE SCALE GENOMIC DNA]</scope>
    <source>
        <strain evidence="2 3">CIRM-BRFM 2984</strain>
    </source>
</reference>
<name>A0AAW0A419_9AGAR</name>
<proteinExistence type="predicted"/>